<keyword evidence="3" id="KW-1185">Reference proteome</keyword>
<protein>
    <submittedName>
        <fullName evidence="2">Uncharacterized protein</fullName>
    </submittedName>
</protein>
<feature type="compositionally biased region" description="Polar residues" evidence="1">
    <location>
        <begin position="85"/>
        <end position="98"/>
    </location>
</feature>
<feature type="region of interest" description="Disordered" evidence="1">
    <location>
        <begin position="64"/>
        <end position="98"/>
    </location>
</feature>
<evidence type="ECO:0000313" key="2">
    <source>
        <dbReference type="EMBL" id="OMO51871.1"/>
    </source>
</evidence>
<evidence type="ECO:0000313" key="3">
    <source>
        <dbReference type="Proteomes" id="UP000187203"/>
    </source>
</evidence>
<comment type="caution">
    <text evidence="2">The sequence shown here is derived from an EMBL/GenBank/DDBJ whole genome shotgun (WGS) entry which is preliminary data.</text>
</comment>
<reference evidence="3" key="1">
    <citation type="submission" date="2013-09" db="EMBL/GenBank/DDBJ databases">
        <title>Corchorus olitorius genome sequencing.</title>
        <authorList>
            <person name="Alam M."/>
            <person name="Haque M.S."/>
            <person name="Islam M.S."/>
            <person name="Emdad E.M."/>
            <person name="Islam M.M."/>
            <person name="Ahmed B."/>
            <person name="Halim A."/>
            <person name="Hossen Q.M.M."/>
            <person name="Hossain M.Z."/>
            <person name="Ahmed R."/>
            <person name="Khan M.M."/>
            <person name="Islam R."/>
            <person name="Rashid M.M."/>
            <person name="Khan S.A."/>
            <person name="Rahman M.S."/>
            <person name="Alam M."/>
            <person name="Yahiya A.S."/>
            <person name="Khan M.S."/>
            <person name="Azam M.S."/>
            <person name="Haque T."/>
            <person name="Lashkar M.Z.H."/>
            <person name="Akhand A.I."/>
            <person name="Morshed G."/>
            <person name="Roy S."/>
            <person name="Uddin K.S."/>
            <person name="Rabeya T."/>
            <person name="Hossain A.S."/>
            <person name="Chowdhury A."/>
            <person name="Snigdha A.R."/>
            <person name="Mortoza M.S."/>
            <person name="Matin S.A."/>
            <person name="Hoque S.M.E."/>
            <person name="Islam M.K."/>
            <person name="Roy D.K."/>
            <person name="Haider R."/>
            <person name="Moosa M.M."/>
            <person name="Elias S.M."/>
            <person name="Hasan A.M."/>
            <person name="Jahan S."/>
            <person name="Shafiuddin M."/>
            <person name="Mahmood N."/>
            <person name="Shommy N.S."/>
        </authorList>
    </citation>
    <scope>NUCLEOTIDE SEQUENCE [LARGE SCALE GENOMIC DNA]</scope>
    <source>
        <strain evidence="3">cv. O-4</strain>
    </source>
</reference>
<dbReference type="Proteomes" id="UP000187203">
    <property type="component" value="Unassembled WGS sequence"/>
</dbReference>
<gene>
    <name evidence="2" type="ORF">COLO4_37487</name>
</gene>
<feature type="compositionally biased region" description="Basic and acidic residues" evidence="1">
    <location>
        <begin position="64"/>
        <end position="77"/>
    </location>
</feature>
<name>A0A1R3G1B0_9ROSI</name>
<dbReference type="EMBL" id="AWUE01024018">
    <property type="protein sequence ID" value="OMO51871.1"/>
    <property type="molecule type" value="Genomic_DNA"/>
</dbReference>
<dbReference type="AlphaFoldDB" id="A0A1R3G1B0"/>
<sequence>MFILRLLVYIPVYRKSQRLPGQPRAAVVAVTRVSFVPENLRFCYPRPPPPRSVVGFTKECPEAFGRHSPESDLRCSDLKFPPSDGPQSESPVSPLSNNGLIRKQAQTVPEVNFTECFHVSLLELKFDYLMS</sequence>
<evidence type="ECO:0000256" key="1">
    <source>
        <dbReference type="SAM" id="MobiDB-lite"/>
    </source>
</evidence>
<proteinExistence type="predicted"/>
<organism evidence="2 3">
    <name type="scientific">Corchorus olitorius</name>
    <dbReference type="NCBI Taxonomy" id="93759"/>
    <lineage>
        <taxon>Eukaryota</taxon>
        <taxon>Viridiplantae</taxon>
        <taxon>Streptophyta</taxon>
        <taxon>Embryophyta</taxon>
        <taxon>Tracheophyta</taxon>
        <taxon>Spermatophyta</taxon>
        <taxon>Magnoliopsida</taxon>
        <taxon>eudicotyledons</taxon>
        <taxon>Gunneridae</taxon>
        <taxon>Pentapetalae</taxon>
        <taxon>rosids</taxon>
        <taxon>malvids</taxon>
        <taxon>Malvales</taxon>
        <taxon>Malvaceae</taxon>
        <taxon>Grewioideae</taxon>
        <taxon>Apeibeae</taxon>
        <taxon>Corchorus</taxon>
    </lineage>
</organism>
<accession>A0A1R3G1B0</accession>